<dbReference type="InterPro" id="IPR029459">
    <property type="entry name" value="EFTU-type"/>
</dbReference>
<gene>
    <name evidence="15" type="ORF">CYME_CML150C</name>
</gene>
<dbReference type="Gene3D" id="3.40.50.300">
    <property type="entry name" value="P-loop containing nucleotide triphosphate hydrolases"/>
    <property type="match status" value="1"/>
</dbReference>
<dbReference type="GO" id="GO:0005739">
    <property type="term" value="C:mitochondrion"/>
    <property type="evidence" value="ECO:0007669"/>
    <property type="project" value="TreeGrafter"/>
</dbReference>
<dbReference type="Gene3D" id="2.40.30.10">
    <property type="entry name" value="Translation factors"/>
    <property type="match status" value="2"/>
</dbReference>
<evidence type="ECO:0000256" key="7">
    <source>
        <dbReference type="ARBA" id="ARBA00022723"/>
    </source>
</evidence>
<dbReference type="Gramene" id="CML150CT">
    <property type="protein sequence ID" value="CML150CT"/>
    <property type="gene ID" value="CML150C"/>
</dbReference>
<dbReference type="CDD" id="cd03703">
    <property type="entry name" value="aeIF5B_II"/>
    <property type="match status" value="1"/>
</dbReference>
<evidence type="ECO:0000313" key="16">
    <source>
        <dbReference type="Proteomes" id="UP000007014"/>
    </source>
</evidence>
<keyword evidence="6 15" id="KW-0396">Initiation factor</keyword>
<dbReference type="InterPro" id="IPR023115">
    <property type="entry name" value="TIF_IF2_dom3"/>
</dbReference>
<dbReference type="HOGENOM" id="CLU_002656_2_1_1"/>
<dbReference type="STRING" id="280699.M1USS0"/>
<feature type="region of interest" description="Disordered" evidence="13">
    <location>
        <begin position="120"/>
        <end position="497"/>
    </location>
</feature>
<sequence length="1265" mass="139105">MEPDIEMPVAVKGGKKAKKKKSGAPALPALDGEDSTFNVTDHRQSLGNEGVTTLSLDASRGKRNKESLSDLKTETVHRPERGRRGVSRELPRPADVDEDLGIGESAPGNSIFAAFSALGLSDEGNSDADDAQSSDSTRSSHRRSGRTGDNTSLNGSRSPASGALAVPQDFRNAIGTSSGTEISGTTSKEKNYARAGAVPSTWTPTDALRNTTTKRSSSAKKGNTGVSHEEDAEIEAILAELEAVEEESTKTKSSKKQKRKAKKATQKEIDDQDASFEELLAAEAAERHDASDLASRQADEAQHGEQVVSAGGDAPRVQERPAAQESPGASPVSDPKNRHTSQAGTVVDQTQSLSDQSAAEERIAEAQIEDRNHVGEAQSQQLTAAQKKRLKKKQKEASKKAEAVAESSELPSSAPSNASKAIVRRILAEQQRRAEEEERRRQEEEDRLARERERQQREEEEARQREEERRQKKEAERARREQLRREGKLLSKSERQRKQRVEAFIQLSMASGAIAAATLPQEATKRSKRVYDDRKKKPRPKDPTGTDSEQTTSTGVKAAAQVAATASDSTKTVAAASDARVAAVPDSFEAHLTDAFSDSGSGEDEHVLSLASESGVDDDAEQKEAISGKVRFSEPARVQPSGPALSAEERRQLAVRQRLADEAAARTAASADRLRSPIICILGHVDTGKTKLLDKIRHTHVQEGEAGGITQQIGATYFPIEAVRQEAAKVNPELTYRIPSLLIIDTPGHESFTNLRSRGSSLCDIAILVVDIMHGLEQQTLESIELLKMRKTPFIVALNKVDRLYGWKPCPMAPIRQALEENPSTAAEFERRVRETKTAFAEIGFNAELYWENTDYRRNLSLVPTSAISGEGIPDLLMLLVQLPQRLLVERLKFIDFVYCTVLEVKVIDGLGTTIDVVLTGGALHEADTIVVCGLDGPIVTTIRALLTPHPMKELRVKGQYIHHKRIEAAQGVKISAEGLEKAVAGTQMFVARNPDEIEYLKEEVMADLSTTLAAVDTSGVGVYVQASTLGSLEALLEFLRKDAKIPVSGVNIGPVHKRDVVRASTMLEHRPEYAVILAFDVKVEREAREEAENLGVQIFTADIIYHLFDHFRKYMEQVKERKKRDAEVDIVFPVCATILPDSIFNKRDPLILGVRIDEGILRCGSSLVAVHEETSRMVDIGRVLSIESNKKSVTQARRGDLVAIKVSSRQTSHVMYGRQFDHTFKLYSRITRKAIDLLKELYRDELTKDDWQLVLKLKKMFGVL</sequence>
<feature type="compositionally biased region" description="Basic residues" evidence="13">
    <location>
        <begin position="252"/>
        <end position="264"/>
    </location>
</feature>
<keyword evidence="11" id="KW-0342">GTP-binding</keyword>
<protein>
    <recommendedName>
        <fullName evidence="4">Eukaryotic translation initiation factor 5B</fullName>
        <ecNumber evidence="3">3.6.5.3</ecNumber>
    </recommendedName>
    <alternativeName>
        <fullName evidence="12">Translation initiation factor IF-2</fullName>
    </alternativeName>
</protein>
<evidence type="ECO:0000256" key="6">
    <source>
        <dbReference type="ARBA" id="ARBA00022540"/>
    </source>
</evidence>
<name>M1USS0_CYAM1</name>
<dbReference type="Gene3D" id="3.40.50.10050">
    <property type="entry name" value="Translation initiation factor IF- 2, domain 3"/>
    <property type="match status" value="1"/>
</dbReference>
<dbReference type="FunFam" id="3.40.50.300:FF:000112">
    <property type="entry name" value="Eukaryotic translation initiation factor 5B"/>
    <property type="match status" value="1"/>
</dbReference>
<feature type="compositionally biased region" description="Low complexity" evidence="13">
    <location>
        <begin position="404"/>
        <end position="425"/>
    </location>
</feature>
<feature type="compositionally biased region" description="Basic and acidic residues" evidence="13">
    <location>
        <begin position="64"/>
        <end position="95"/>
    </location>
</feature>
<dbReference type="Proteomes" id="UP000007014">
    <property type="component" value="Chromosome 12"/>
</dbReference>
<reference evidence="15 16" key="2">
    <citation type="journal article" date="2007" name="BMC Biol.">
        <title>A 100%-complete sequence reveals unusually simple genomic features in the hot-spring red alga Cyanidioschyzon merolae.</title>
        <authorList>
            <person name="Nozaki H."/>
            <person name="Takano H."/>
            <person name="Misumi O."/>
            <person name="Terasawa K."/>
            <person name="Matsuzaki M."/>
            <person name="Maruyama S."/>
            <person name="Nishida K."/>
            <person name="Yagisawa F."/>
            <person name="Yoshida Y."/>
            <person name="Fujiwara T."/>
            <person name="Takio S."/>
            <person name="Tamura K."/>
            <person name="Chung S.J."/>
            <person name="Nakamura S."/>
            <person name="Kuroiwa H."/>
            <person name="Tanaka K."/>
            <person name="Sato N."/>
            <person name="Kuroiwa T."/>
        </authorList>
    </citation>
    <scope>NUCLEOTIDE SEQUENCE [LARGE SCALE GENOMIC DNA]</scope>
    <source>
        <strain evidence="15 16">10D</strain>
    </source>
</reference>
<dbReference type="GeneID" id="16994612"/>
<feature type="domain" description="Tr-type G" evidence="14">
    <location>
        <begin position="674"/>
        <end position="888"/>
    </location>
</feature>
<dbReference type="RefSeq" id="XP_005536792.1">
    <property type="nucleotide sequence ID" value="XM_005536735.1"/>
</dbReference>
<feature type="region of interest" description="Disordered" evidence="13">
    <location>
        <begin position="513"/>
        <end position="559"/>
    </location>
</feature>
<dbReference type="PANTHER" id="PTHR43381:SF4">
    <property type="entry name" value="EUKARYOTIC TRANSLATION INITIATION FACTOR 5B"/>
    <property type="match status" value="1"/>
</dbReference>
<evidence type="ECO:0000256" key="11">
    <source>
        <dbReference type="ARBA" id="ARBA00023134"/>
    </source>
</evidence>
<evidence type="ECO:0000256" key="1">
    <source>
        <dbReference type="ARBA" id="ARBA00004496"/>
    </source>
</evidence>
<dbReference type="InterPro" id="IPR015760">
    <property type="entry name" value="TIF_IF2"/>
</dbReference>
<feature type="compositionally biased region" description="Polar residues" evidence="13">
    <location>
        <begin position="150"/>
        <end position="159"/>
    </location>
</feature>
<dbReference type="EMBL" id="AP006494">
    <property type="protein sequence ID" value="BAM80756.1"/>
    <property type="molecule type" value="Genomic_DNA"/>
</dbReference>
<feature type="region of interest" description="Disordered" evidence="13">
    <location>
        <begin position="1"/>
        <end position="108"/>
    </location>
</feature>
<dbReference type="AlphaFoldDB" id="M1USS0"/>
<dbReference type="NCBIfam" id="NF003078">
    <property type="entry name" value="PRK04004.1"/>
    <property type="match status" value="1"/>
</dbReference>
<dbReference type="SUPFAM" id="SSF52540">
    <property type="entry name" value="P-loop containing nucleoside triphosphate hydrolases"/>
    <property type="match status" value="1"/>
</dbReference>
<dbReference type="SUPFAM" id="SSF52156">
    <property type="entry name" value="Initiation factor IF2/eIF5b, domain 3"/>
    <property type="match status" value="1"/>
</dbReference>
<dbReference type="CDD" id="cd01887">
    <property type="entry name" value="IF2_eIF5B"/>
    <property type="match status" value="1"/>
</dbReference>
<dbReference type="InterPro" id="IPR005225">
    <property type="entry name" value="Small_GTP-bd"/>
</dbReference>
<keyword evidence="7" id="KW-0479">Metal-binding</keyword>
<dbReference type="FunFam" id="2.40.30.10:FF:000013">
    <property type="entry name" value="eukaryotic translation initiation factor 5B"/>
    <property type="match status" value="1"/>
</dbReference>
<evidence type="ECO:0000256" key="2">
    <source>
        <dbReference type="ARBA" id="ARBA00007733"/>
    </source>
</evidence>
<dbReference type="InterPro" id="IPR000795">
    <property type="entry name" value="T_Tr_GTP-bd_dom"/>
</dbReference>
<evidence type="ECO:0000256" key="3">
    <source>
        <dbReference type="ARBA" id="ARBA00011986"/>
    </source>
</evidence>
<evidence type="ECO:0000259" key="14">
    <source>
        <dbReference type="PROSITE" id="PS51722"/>
    </source>
</evidence>
<keyword evidence="10" id="KW-0648">Protein biosynthesis</keyword>
<dbReference type="InterPro" id="IPR036925">
    <property type="entry name" value="TIF_IF2_dom3_sf"/>
</dbReference>
<organism evidence="15 16">
    <name type="scientific">Cyanidioschyzon merolae (strain NIES-3377 / 10D)</name>
    <name type="common">Unicellular red alga</name>
    <dbReference type="NCBI Taxonomy" id="280699"/>
    <lineage>
        <taxon>Eukaryota</taxon>
        <taxon>Rhodophyta</taxon>
        <taxon>Bangiophyceae</taxon>
        <taxon>Cyanidiales</taxon>
        <taxon>Cyanidiaceae</taxon>
        <taxon>Cyanidioschyzon</taxon>
    </lineage>
</organism>
<dbReference type="Pfam" id="PF11987">
    <property type="entry name" value="IF-2"/>
    <property type="match status" value="1"/>
</dbReference>
<feature type="compositionally biased region" description="Polar residues" evidence="13">
    <location>
        <begin position="200"/>
        <end position="226"/>
    </location>
</feature>
<dbReference type="GO" id="GO:0046872">
    <property type="term" value="F:metal ion binding"/>
    <property type="evidence" value="ECO:0007669"/>
    <property type="project" value="UniProtKB-KW"/>
</dbReference>
<feature type="compositionally biased region" description="Low complexity" evidence="13">
    <location>
        <begin position="174"/>
        <end position="186"/>
    </location>
</feature>
<feature type="compositionally biased region" description="Polar residues" evidence="13">
    <location>
        <begin position="340"/>
        <end position="357"/>
    </location>
</feature>
<keyword evidence="8" id="KW-0547">Nucleotide-binding</keyword>
<feature type="compositionally biased region" description="Polar residues" evidence="13">
    <location>
        <begin position="35"/>
        <end position="56"/>
    </location>
</feature>
<comment type="subcellular location">
    <subcellularLocation>
        <location evidence="1">Cytoplasm</location>
    </subcellularLocation>
</comment>
<evidence type="ECO:0000256" key="10">
    <source>
        <dbReference type="ARBA" id="ARBA00022917"/>
    </source>
</evidence>
<dbReference type="InterPro" id="IPR027417">
    <property type="entry name" value="P-loop_NTPase"/>
</dbReference>
<keyword evidence="5" id="KW-0963">Cytoplasm</keyword>
<dbReference type="Pfam" id="PF14578">
    <property type="entry name" value="GTP_EFTU_D4"/>
    <property type="match status" value="1"/>
</dbReference>
<comment type="similarity">
    <text evidence="2">Belongs to the TRAFAC class translation factor GTPase superfamily. Classic translation factor GTPase family. IF-2 subfamily.</text>
</comment>
<evidence type="ECO:0000256" key="13">
    <source>
        <dbReference type="SAM" id="MobiDB-lite"/>
    </source>
</evidence>
<dbReference type="KEGG" id="cme:CYME_CML150C"/>
<keyword evidence="16" id="KW-1185">Reference proteome</keyword>
<evidence type="ECO:0000256" key="9">
    <source>
        <dbReference type="ARBA" id="ARBA00022801"/>
    </source>
</evidence>
<dbReference type="EC" id="3.6.5.3" evidence="3"/>
<dbReference type="PRINTS" id="PR00315">
    <property type="entry name" value="ELONGATNFCT"/>
</dbReference>
<dbReference type="OrthoDB" id="4928at2759"/>
<feature type="compositionally biased region" description="Basic and acidic residues" evidence="13">
    <location>
        <begin position="359"/>
        <end position="374"/>
    </location>
</feature>
<dbReference type="NCBIfam" id="TIGR00231">
    <property type="entry name" value="small_GTP"/>
    <property type="match status" value="1"/>
</dbReference>
<dbReference type="PROSITE" id="PS51722">
    <property type="entry name" value="G_TR_2"/>
    <property type="match status" value="1"/>
</dbReference>
<feature type="compositionally biased region" description="Basic and acidic residues" evidence="13">
    <location>
        <begin position="523"/>
        <end position="544"/>
    </location>
</feature>
<evidence type="ECO:0000256" key="5">
    <source>
        <dbReference type="ARBA" id="ARBA00022490"/>
    </source>
</evidence>
<feature type="compositionally biased region" description="Basic residues" evidence="13">
    <location>
        <begin position="13"/>
        <end position="22"/>
    </location>
</feature>
<feature type="compositionally biased region" description="Polar residues" evidence="13">
    <location>
        <begin position="545"/>
        <end position="555"/>
    </location>
</feature>
<dbReference type="GO" id="GO:0003743">
    <property type="term" value="F:translation initiation factor activity"/>
    <property type="evidence" value="ECO:0007669"/>
    <property type="project" value="UniProtKB-KW"/>
</dbReference>
<dbReference type="SUPFAM" id="SSF50447">
    <property type="entry name" value="Translation proteins"/>
    <property type="match status" value="1"/>
</dbReference>
<dbReference type="InterPro" id="IPR009000">
    <property type="entry name" value="Transl_B-barrel_sf"/>
</dbReference>
<dbReference type="Pfam" id="PF00009">
    <property type="entry name" value="GTP_EFTU"/>
    <property type="match status" value="1"/>
</dbReference>
<evidence type="ECO:0000256" key="12">
    <source>
        <dbReference type="ARBA" id="ARBA00032478"/>
    </source>
</evidence>
<reference evidence="15 16" key="1">
    <citation type="journal article" date="2004" name="Nature">
        <title>Genome sequence of the ultrasmall unicellular red alga Cyanidioschyzon merolae 10D.</title>
        <authorList>
            <person name="Matsuzaki M."/>
            <person name="Misumi O."/>
            <person name="Shin-i T."/>
            <person name="Maruyama S."/>
            <person name="Takahara M."/>
            <person name="Miyagishima S."/>
            <person name="Mori T."/>
            <person name="Nishida K."/>
            <person name="Yagisawa F."/>
            <person name="Nishida K."/>
            <person name="Yoshida Y."/>
            <person name="Nishimura Y."/>
            <person name="Nakao S."/>
            <person name="Kobayashi T."/>
            <person name="Momoyama Y."/>
            <person name="Higashiyama T."/>
            <person name="Minoda A."/>
            <person name="Sano M."/>
            <person name="Nomoto H."/>
            <person name="Oishi K."/>
            <person name="Hayashi H."/>
            <person name="Ohta F."/>
            <person name="Nishizaka S."/>
            <person name="Haga S."/>
            <person name="Miura S."/>
            <person name="Morishita T."/>
            <person name="Kabeya Y."/>
            <person name="Terasawa K."/>
            <person name="Suzuki Y."/>
            <person name="Ishii Y."/>
            <person name="Asakawa S."/>
            <person name="Takano H."/>
            <person name="Ohta N."/>
            <person name="Kuroiwa H."/>
            <person name="Tanaka K."/>
            <person name="Shimizu N."/>
            <person name="Sugano S."/>
            <person name="Sato N."/>
            <person name="Nozaki H."/>
            <person name="Ogasawara N."/>
            <person name="Kohara Y."/>
            <person name="Kuroiwa T."/>
        </authorList>
    </citation>
    <scope>NUCLEOTIDE SEQUENCE [LARGE SCALE GENOMIC DNA]</scope>
    <source>
        <strain evidence="15 16">10D</strain>
    </source>
</reference>
<dbReference type="OMA" id="EFAVMLC"/>
<evidence type="ECO:0000313" key="15">
    <source>
        <dbReference type="EMBL" id="BAM80756.1"/>
    </source>
</evidence>
<dbReference type="FunFam" id="3.40.50.10050:FF:000002">
    <property type="entry name" value="Eukaryotic translation initiation factor 5B"/>
    <property type="match status" value="1"/>
</dbReference>
<evidence type="ECO:0000256" key="4">
    <source>
        <dbReference type="ARBA" id="ARBA00013824"/>
    </source>
</evidence>
<dbReference type="eggNOG" id="KOG1144">
    <property type="taxonomic scope" value="Eukaryota"/>
</dbReference>
<dbReference type="PANTHER" id="PTHR43381">
    <property type="entry name" value="TRANSLATION INITIATION FACTOR IF-2-RELATED"/>
    <property type="match status" value="1"/>
</dbReference>
<dbReference type="GO" id="GO:0003924">
    <property type="term" value="F:GTPase activity"/>
    <property type="evidence" value="ECO:0007669"/>
    <property type="project" value="InterPro"/>
</dbReference>
<evidence type="ECO:0000256" key="8">
    <source>
        <dbReference type="ARBA" id="ARBA00022741"/>
    </source>
</evidence>
<keyword evidence="9" id="KW-0378">Hydrolase</keyword>
<accession>M1USS0</accession>
<dbReference type="GO" id="GO:0005525">
    <property type="term" value="F:GTP binding"/>
    <property type="evidence" value="ECO:0007669"/>
    <property type="project" value="UniProtKB-KW"/>
</dbReference>
<proteinExistence type="inferred from homology"/>
<feature type="compositionally biased region" description="Basic and acidic residues" evidence="13">
    <location>
        <begin position="426"/>
        <end position="497"/>
    </location>
</feature>
<feature type="compositionally biased region" description="Basic and acidic residues" evidence="13">
    <location>
        <begin position="284"/>
        <end position="303"/>
    </location>
</feature>